<evidence type="ECO:0000313" key="2">
    <source>
        <dbReference type="Proteomes" id="UP001305414"/>
    </source>
</evidence>
<dbReference type="Proteomes" id="UP001305414">
    <property type="component" value="Unassembled WGS sequence"/>
</dbReference>
<evidence type="ECO:0000313" key="1">
    <source>
        <dbReference type="EMBL" id="KAK5631434.1"/>
    </source>
</evidence>
<keyword evidence="2" id="KW-1185">Reference proteome</keyword>
<protein>
    <submittedName>
        <fullName evidence="1">Uncharacterized protein</fullName>
    </submittedName>
</protein>
<organism evidence="1 2">
    <name type="scientific">Xylaria bambusicola</name>
    <dbReference type="NCBI Taxonomy" id="326684"/>
    <lineage>
        <taxon>Eukaryota</taxon>
        <taxon>Fungi</taxon>
        <taxon>Dikarya</taxon>
        <taxon>Ascomycota</taxon>
        <taxon>Pezizomycotina</taxon>
        <taxon>Sordariomycetes</taxon>
        <taxon>Xylariomycetidae</taxon>
        <taxon>Xylariales</taxon>
        <taxon>Xylariaceae</taxon>
        <taxon>Xylaria</taxon>
    </lineage>
</organism>
<gene>
    <name evidence="1" type="ORF">RRF57_007148</name>
</gene>
<proteinExistence type="predicted"/>
<dbReference type="EMBL" id="JAWHQM010000019">
    <property type="protein sequence ID" value="KAK5631434.1"/>
    <property type="molecule type" value="Genomic_DNA"/>
</dbReference>
<reference evidence="1 2" key="1">
    <citation type="submission" date="2023-10" db="EMBL/GenBank/DDBJ databases">
        <title>Draft genome sequence of Xylaria bambusicola isolate GMP-LS, the root and basal stem rot pathogen of sugarcane in Indonesia.</title>
        <authorList>
            <person name="Selvaraj P."/>
            <person name="Muralishankar V."/>
            <person name="Muruganantham S."/>
            <person name="Sp S."/>
            <person name="Haryani S."/>
            <person name="Lau K.J.X."/>
            <person name="Naqvi N.I."/>
        </authorList>
    </citation>
    <scope>NUCLEOTIDE SEQUENCE [LARGE SCALE GENOMIC DNA]</scope>
    <source>
        <strain evidence="1">GMP-LS</strain>
    </source>
</reference>
<accession>A0AAN7UQ54</accession>
<name>A0AAN7UQ54_9PEZI</name>
<sequence length="82" mass="9421">MVIVEATGLHPGNNPHLDRNMFFVVDKLKYNKEGIFLVQMNWDKREAKNKGKSYAELADLGRSEYVAPSFSGRHEPLPFLTR</sequence>
<comment type="caution">
    <text evidence="1">The sequence shown here is derived from an EMBL/GenBank/DDBJ whole genome shotgun (WGS) entry which is preliminary data.</text>
</comment>
<dbReference type="AlphaFoldDB" id="A0AAN7UQ54"/>